<dbReference type="AlphaFoldDB" id="A0A7W7WED7"/>
<dbReference type="Proteomes" id="UP000573327">
    <property type="component" value="Unassembled WGS sequence"/>
</dbReference>
<name>A0A7W7WED7_9ACTN</name>
<dbReference type="EMBL" id="JACHJR010000001">
    <property type="protein sequence ID" value="MBB4944667.1"/>
    <property type="molecule type" value="Genomic_DNA"/>
</dbReference>
<keyword evidence="2" id="KW-1185">Reference proteome</keyword>
<reference evidence="1 2" key="1">
    <citation type="submission" date="2020-08" db="EMBL/GenBank/DDBJ databases">
        <title>Sequencing the genomes of 1000 actinobacteria strains.</title>
        <authorList>
            <person name="Klenk H.-P."/>
        </authorList>
    </citation>
    <scope>NUCLEOTIDE SEQUENCE [LARGE SCALE GENOMIC DNA]</scope>
    <source>
        <strain evidence="1 2">DSM 44786</strain>
    </source>
</reference>
<dbReference type="Gene3D" id="1.10.1200.10">
    <property type="entry name" value="ACP-like"/>
    <property type="match status" value="1"/>
</dbReference>
<dbReference type="InterPro" id="IPR036736">
    <property type="entry name" value="ACP-like_sf"/>
</dbReference>
<sequence length="102" mass="10920">MTGAPLPDRADVLPDRAEVLTVLAQFHDRSAEAVDEELGSLELTWLIAEFEQRYGDLELPDEAVDAVRTVTDAVELLRTSVELLRSAVGPVGPAGPAGRGQP</sequence>
<comment type="caution">
    <text evidence="1">The sequence shown here is derived from an EMBL/GenBank/DDBJ whole genome shotgun (WGS) entry which is preliminary data.</text>
</comment>
<protein>
    <submittedName>
        <fullName evidence="1">Acyl carrier protein</fullName>
    </submittedName>
</protein>
<proteinExistence type="predicted"/>
<evidence type="ECO:0000313" key="1">
    <source>
        <dbReference type="EMBL" id="MBB4944667.1"/>
    </source>
</evidence>
<accession>A0A7W7WED7</accession>
<dbReference type="RefSeq" id="WP_184910774.1">
    <property type="nucleotide sequence ID" value="NZ_JACHJR010000001.1"/>
</dbReference>
<evidence type="ECO:0000313" key="2">
    <source>
        <dbReference type="Proteomes" id="UP000573327"/>
    </source>
</evidence>
<organism evidence="1 2">
    <name type="scientific">Kitasatospora gansuensis</name>
    <dbReference type="NCBI Taxonomy" id="258050"/>
    <lineage>
        <taxon>Bacteria</taxon>
        <taxon>Bacillati</taxon>
        <taxon>Actinomycetota</taxon>
        <taxon>Actinomycetes</taxon>
        <taxon>Kitasatosporales</taxon>
        <taxon>Streptomycetaceae</taxon>
        <taxon>Kitasatospora</taxon>
    </lineage>
</organism>
<gene>
    <name evidence="1" type="ORF">F4556_000202</name>
</gene>